<keyword evidence="7" id="KW-0460">Magnesium</keyword>
<comment type="caution">
    <text evidence="7">Lacks conserved residue(s) required for the propagation of feature annotation.</text>
</comment>
<sequence>MKLGTLTGGTETEQVTGFAIDHRKVAPGTVFGAFQGTRFNGEDYIDRAVASGAIAVVARHEAQVSGAVHIAADNPRACFAELAARFFAPFPAHAVAVTGTNGKTSTVELTRQLWRMAGHHAASIGTLGVSTAEEAVSTGLTTPDIVTFLSNVAGLAREGVTHLAFEASSHGLAQYRTGGLPVSAAAFTNLSRDHLDYHGDMAAYFTAKLRLFSEVLDPQGASVVWVDDPNSDRVIDLARARGNRLITVGEHGDTLRLVARDPTLLGQGLVIEAEGREHRVNLPLIGAYQAANALTAAGLVIATGGDVAQTIAGLARLQPVRGRLERAVITPKGAPVYVDYAHTPDALEAAIAALKPHAAGRLIVVFGAGGDRDTGKREPMGRVAAEGADLVFVTDDNPRGEAPARIRAEIMKGAPNAIEIDGRREAIAAAIAEAMGDDIVLLAGKGHEQGQIVGDMILPFDDVTVAREAAA</sequence>
<evidence type="ECO:0000259" key="10">
    <source>
        <dbReference type="Pfam" id="PF02875"/>
    </source>
</evidence>
<keyword evidence="7" id="KW-0547">Nucleotide-binding</keyword>
<dbReference type="InterPro" id="IPR000713">
    <property type="entry name" value="Mur_ligase_N"/>
</dbReference>
<keyword evidence="5 7" id="KW-0131">Cell cycle</keyword>
<keyword evidence="13" id="KW-1185">Reference proteome</keyword>
<dbReference type="InterPro" id="IPR005761">
    <property type="entry name" value="UDP-N-AcMur-Glu-dNH2Pim_ligase"/>
</dbReference>
<comment type="subcellular location">
    <subcellularLocation>
        <location evidence="7 8">Cytoplasm</location>
    </subcellularLocation>
</comment>
<feature type="binding site" evidence="7">
    <location>
        <position position="372"/>
    </location>
    <ligand>
        <name>meso-2,6-diaminopimelate</name>
        <dbReference type="ChEBI" id="CHEBI:57791"/>
    </ligand>
</feature>
<keyword evidence="7" id="KW-0963">Cytoplasm</keyword>
<dbReference type="PANTHER" id="PTHR23135:SF4">
    <property type="entry name" value="UDP-N-ACETYLMURAMOYL-L-ALANYL-D-GLUTAMATE--2,6-DIAMINOPIMELATE LIGASE MURE HOMOLOG, CHLOROPLASTIC"/>
    <property type="match status" value="1"/>
</dbReference>
<comment type="function">
    <text evidence="7">Catalyzes the addition of meso-diaminopimelic acid to the nucleotide precursor UDP-N-acetylmuramoyl-L-alanyl-D-glutamate (UMAG) in the biosynthesis of bacterial cell-wall peptidoglycan.</text>
</comment>
<comment type="pathway">
    <text evidence="7 8">Cell wall biogenesis; peptidoglycan biosynthesis.</text>
</comment>
<evidence type="ECO:0000256" key="2">
    <source>
        <dbReference type="ARBA" id="ARBA00022618"/>
    </source>
</evidence>
<feature type="domain" description="Mur ligase central" evidence="11">
    <location>
        <begin position="97"/>
        <end position="299"/>
    </location>
</feature>
<dbReference type="Gene3D" id="3.90.190.20">
    <property type="entry name" value="Mur ligase, C-terminal domain"/>
    <property type="match status" value="1"/>
</dbReference>
<evidence type="ECO:0000313" key="12">
    <source>
        <dbReference type="EMBL" id="WNO53115.1"/>
    </source>
</evidence>
<comment type="cofactor">
    <cofactor evidence="7">
        <name>Mg(2+)</name>
        <dbReference type="ChEBI" id="CHEBI:18420"/>
    </cofactor>
</comment>
<dbReference type="RefSeq" id="WP_313914258.1">
    <property type="nucleotide sequence ID" value="NZ_CP135076.1"/>
</dbReference>
<feature type="binding site" evidence="7">
    <location>
        <begin position="141"/>
        <end position="142"/>
    </location>
    <ligand>
        <name>UDP-N-acetyl-alpha-D-muramoyl-L-alanyl-D-glutamate</name>
        <dbReference type="ChEBI" id="CHEBI:83900"/>
    </ligand>
</feature>
<evidence type="ECO:0000256" key="6">
    <source>
        <dbReference type="ARBA" id="ARBA00023316"/>
    </source>
</evidence>
<feature type="binding site" evidence="7">
    <location>
        <position position="174"/>
    </location>
    <ligand>
        <name>UDP-N-acetyl-alpha-D-muramoyl-L-alanyl-D-glutamate</name>
        <dbReference type="ChEBI" id="CHEBI:83900"/>
    </ligand>
</feature>
<evidence type="ECO:0000256" key="8">
    <source>
        <dbReference type="RuleBase" id="RU004135"/>
    </source>
</evidence>
<evidence type="ECO:0000259" key="11">
    <source>
        <dbReference type="Pfam" id="PF08245"/>
    </source>
</evidence>
<comment type="catalytic activity">
    <reaction evidence="7">
        <text>UDP-N-acetyl-alpha-D-muramoyl-L-alanyl-D-glutamate + meso-2,6-diaminopimelate + ATP = UDP-N-acetyl-alpha-D-muramoyl-L-alanyl-gamma-D-glutamyl-meso-2,6-diaminopimelate + ADP + phosphate + H(+)</text>
        <dbReference type="Rhea" id="RHEA:23676"/>
        <dbReference type="ChEBI" id="CHEBI:15378"/>
        <dbReference type="ChEBI" id="CHEBI:30616"/>
        <dbReference type="ChEBI" id="CHEBI:43474"/>
        <dbReference type="ChEBI" id="CHEBI:57791"/>
        <dbReference type="ChEBI" id="CHEBI:83900"/>
        <dbReference type="ChEBI" id="CHEBI:83905"/>
        <dbReference type="ChEBI" id="CHEBI:456216"/>
        <dbReference type="EC" id="6.3.2.13"/>
    </reaction>
</comment>
<feature type="binding site" evidence="7">
    <location>
        <position position="444"/>
    </location>
    <ligand>
        <name>meso-2,6-diaminopimelate</name>
        <dbReference type="ChEBI" id="CHEBI:57791"/>
    </ligand>
</feature>
<dbReference type="Pfam" id="PF08245">
    <property type="entry name" value="Mur_ligase_M"/>
    <property type="match status" value="1"/>
</dbReference>
<feature type="domain" description="Mur ligase C-terminal" evidence="10">
    <location>
        <begin position="322"/>
        <end position="446"/>
    </location>
</feature>
<dbReference type="NCBIfam" id="NF001126">
    <property type="entry name" value="PRK00139.1-4"/>
    <property type="match status" value="1"/>
</dbReference>
<evidence type="ECO:0000259" key="9">
    <source>
        <dbReference type="Pfam" id="PF01225"/>
    </source>
</evidence>
<dbReference type="EMBL" id="CP135076">
    <property type="protein sequence ID" value="WNO53115.1"/>
    <property type="molecule type" value="Genomic_DNA"/>
</dbReference>
<dbReference type="Pfam" id="PF01225">
    <property type="entry name" value="Mur_ligase"/>
    <property type="match status" value="1"/>
</dbReference>
<name>A0ABZ0B750_9SPHN</name>
<dbReference type="NCBIfam" id="TIGR01085">
    <property type="entry name" value="murE"/>
    <property type="match status" value="1"/>
</dbReference>
<protein>
    <recommendedName>
        <fullName evidence="7">UDP-N-acetylmuramoyl-L-alanyl-D-glutamate--2,6-diaminopimelate ligase</fullName>
        <ecNumber evidence="7">6.3.2.13</ecNumber>
    </recommendedName>
    <alternativeName>
        <fullName evidence="7">Meso-A2pm-adding enzyme</fullName>
    </alternativeName>
    <alternativeName>
        <fullName evidence="7">Meso-diaminopimelate-adding enzyme</fullName>
    </alternativeName>
    <alternativeName>
        <fullName evidence="7">UDP-MurNAc-L-Ala-D-Glu:meso-diaminopimelate ligase</fullName>
    </alternativeName>
    <alternativeName>
        <fullName evidence="7">UDP-MurNAc-tripeptide synthetase</fullName>
    </alternativeName>
    <alternativeName>
        <fullName evidence="7">UDP-N-acetylmuramyl-tripeptide synthetase</fullName>
    </alternativeName>
</protein>
<evidence type="ECO:0000256" key="4">
    <source>
        <dbReference type="ARBA" id="ARBA00022984"/>
    </source>
</evidence>
<dbReference type="Gene3D" id="3.40.1390.10">
    <property type="entry name" value="MurE/MurF, N-terminal domain"/>
    <property type="match status" value="1"/>
</dbReference>
<evidence type="ECO:0000256" key="7">
    <source>
        <dbReference type="HAMAP-Rule" id="MF_00208"/>
    </source>
</evidence>
<dbReference type="SUPFAM" id="SSF53244">
    <property type="entry name" value="MurD-like peptide ligases, peptide-binding domain"/>
    <property type="match status" value="1"/>
</dbReference>
<keyword evidence="7" id="KW-0067">ATP-binding</keyword>
<keyword evidence="4 7" id="KW-0573">Peptidoglycan synthesis</keyword>
<feature type="binding site" evidence="7">
    <location>
        <position position="176"/>
    </location>
    <ligand>
        <name>UDP-N-acetyl-alpha-D-muramoyl-L-alanyl-D-glutamate</name>
        <dbReference type="ChEBI" id="CHEBI:83900"/>
    </ligand>
</feature>
<dbReference type="GO" id="GO:0008765">
    <property type="term" value="F:UDP-N-acetylmuramoylalanyl-D-glutamate-2,6-diaminopimelate ligase activity"/>
    <property type="evidence" value="ECO:0007669"/>
    <property type="project" value="UniProtKB-EC"/>
</dbReference>
<reference evidence="12 13" key="1">
    <citation type="submission" date="2023-09" db="EMBL/GenBank/DDBJ databases">
        <authorList>
            <person name="Rey-Velasco X."/>
        </authorList>
    </citation>
    <scope>NUCLEOTIDE SEQUENCE [LARGE SCALE GENOMIC DNA]</scope>
    <source>
        <strain evidence="12 13">W311</strain>
    </source>
</reference>
<dbReference type="Gene3D" id="3.40.1190.10">
    <property type="entry name" value="Mur-like, catalytic domain"/>
    <property type="match status" value="1"/>
</dbReference>
<evidence type="ECO:0000256" key="5">
    <source>
        <dbReference type="ARBA" id="ARBA00023306"/>
    </source>
</evidence>
<evidence type="ECO:0000256" key="1">
    <source>
        <dbReference type="ARBA" id="ARBA00005898"/>
    </source>
</evidence>
<dbReference type="Pfam" id="PF02875">
    <property type="entry name" value="Mur_ligase_C"/>
    <property type="match status" value="1"/>
</dbReference>
<comment type="PTM">
    <text evidence="7">Carboxylation is probably crucial for Mg(2+) binding and, consequently, for the gamma-phosphate positioning of ATP.</text>
</comment>
<proteinExistence type="inferred from homology"/>
<dbReference type="InterPro" id="IPR036615">
    <property type="entry name" value="Mur_ligase_C_dom_sf"/>
</dbReference>
<dbReference type="Proteomes" id="UP001302249">
    <property type="component" value="Chromosome"/>
</dbReference>
<dbReference type="SUPFAM" id="SSF53623">
    <property type="entry name" value="MurD-like peptide ligases, catalytic domain"/>
    <property type="match status" value="1"/>
</dbReference>
<gene>
    <name evidence="7" type="primary">murE</name>
    <name evidence="12" type="ORF">RPR59_11735</name>
</gene>
<keyword evidence="3 7" id="KW-0133">Cell shape</keyword>
<dbReference type="InterPro" id="IPR036565">
    <property type="entry name" value="Mur-like_cat_sf"/>
</dbReference>
<comment type="similarity">
    <text evidence="1 7">Belongs to the MurCDEF family. MurE subfamily.</text>
</comment>
<feature type="binding site" evidence="7">
    <location>
        <position position="168"/>
    </location>
    <ligand>
        <name>UDP-N-acetyl-alpha-D-muramoyl-L-alanyl-D-glutamate</name>
        <dbReference type="ChEBI" id="CHEBI:83900"/>
    </ligand>
</feature>
<feature type="modified residue" description="N6-carboxylysine" evidence="7">
    <location>
        <position position="208"/>
    </location>
</feature>
<accession>A0ABZ0B750</accession>
<feature type="binding site" evidence="7">
    <location>
        <position position="448"/>
    </location>
    <ligand>
        <name>meso-2,6-diaminopimelate</name>
        <dbReference type="ChEBI" id="CHEBI:57791"/>
    </ligand>
</feature>
<organism evidence="12 13">
    <name type="scientific">Stakelama saccharophila</name>
    <dbReference type="NCBI Taxonomy" id="3075605"/>
    <lineage>
        <taxon>Bacteria</taxon>
        <taxon>Pseudomonadati</taxon>
        <taxon>Pseudomonadota</taxon>
        <taxon>Alphaproteobacteria</taxon>
        <taxon>Sphingomonadales</taxon>
        <taxon>Sphingomonadaceae</taxon>
        <taxon>Stakelama</taxon>
    </lineage>
</organism>
<keyword evidence="7 12" id="KW-0436">Ligase</keyword>
<dbReference type="InterPro" id="IPR004101">
    <property type="entry name" value="Mur_ligase_C"/>
</dbReference>
<dbReference type="HAMAP" id="MF_00208">
    <property type="entry name" value="MurE"/>
    <property type="match status" value="1"/>
</dbReference>
<dbReference type="SUPFAM" id="SSF63418">
    <property type="entry name" value="MurE/MurF N-terminal domain"/>
    <property type="match status" value="1"/>
</dbReference>
<feature type="binding site" evidence="7">
    <location>
        <begin position="396"/>
        <end position="399"/>
    </location>
    <ligand>
        <name>meso-2,6-diaminopimelate</name>
        <dbReference type="ChEBI" id="CHEBI:57791"/>
    </ligand>
</feature>
<evidence type="ECO:0000256" key="3">
    <source>
        <dbReference type="ARBA" id="ARBA00022960"/>
    </source>
</evidence>
<dbReference type="InterPro" id="IPR013221">
    <property type="entry name" value="Mur_ligase_cen"/>
</dbReference>
<feature type="binding site" evidence="7">
    <location>
        <begin position="99"/>
        <end position="105"/>
    </location>
    <ligand>
        <name>ATP</name>
        <dbReference type="ChEBI" id="CHEBI:30616"/>
    </ligand>
</feature>
<feature type="short sequence motif" description="Meso-diaminopimelate recognition motif" evidence="7">
    <location>
        <begin position="396"/>
        <end position="399"/>
    </location>
</feature>
<evidence type="ECO:0000313" key="13">
    <source>
        <dbReference type="Proteomes" id="UP001302249"/>
    </source>
</evidence>
<dbReference type="EC" id="6.3.2.13" evidence="7"/>
<feature type="domain" description="Mur ligase N-terminal catalytic" evidence="9">
    <location>
        <begin position="15"/>
        <end position="75"/>
    </location>
</feature>
<keyword evidence="2 7" id="KW-0132">Cell division</keyword>
<dbReference type="NCBIfam" id="NF001124">
    <property type="entry name" value="PRK00139.1-2"/>
    <property type="match status" value="1"/>
</dbReference>
<dbReference type="InterPro" id="IPR035911">
    <property type="entry name" value="MurE/MurF_N"/>
</dbReference>
<dbReference type="PANTHER" id="PTHR23135">
    <property type="entry name" value="MUR LIGASE FAMILY MEMBER"/>
    <property type="match status" value="1"/>
</dbReference>
<keyword evidence="6 7" id="KW-0961">Cell wall biogenesis/degradation</keyword>